<accession>A0AA42CWV4</accession>
<dbReference type="GO" id="GO:0071978">
    <property type="term" value="P:bacterial-type flagellum-dependent swarming motility"/>
    <property type="evidence" value="ECO:0007669"/>
    <property type="project" value="TreeGrafter"/>
</dbReference>
<dbReference type="InterPro" id="IPR037058">
    <property type="entry name" value="Falgellar_hook_FlgE_sf"/>
</dbReference>
<evidence type="ECO:0000256" key="5">
    <source>
        <dbReference type="RuleBase" id="RU362116"/>
    </source>
</evidence>
<dbReference type="InterPro" id="IPR010930">
    <property type="entry name" value="Flg_bb/hook_C_dom"/>
</dbReference>
<keyword evidence="10" id="KW-0969">Cilium</keyword>
<dbReference type="RefSeq" id="WP_250936443.1">
    <property type="nucleotide sequence ID" value="NZ_JAMLJK010000001.1"/>
</dbReference>
<dbReference type="InterPro" id="IPR020013">
    <property type="entry name" value="Flagellar_FlgE/F/G"/>
</dbReference>
<dbReference type="InterPro" id="IPR011491">
    <property type="entry name" value="FlgE_D2"/>
</dbReference>
<dbReference type="GO" id="GO:0009424">
    <property type="term" value="C:bacterial-type flagellum hook"/>
    <property type="evidence" value="ECO:0007669"/>
    <property type="project" value="TreeGrafter"/>
</dbReference>
<dbReference type="EMBL" id="JAPIVE010000001">
    <property type="protein sequence ID" value="MCX2523103.1"/>
    <property type="molecule type" value="Genomic_DNA"/>
</dbReference>
<keyword evidence="10" id="KW-0966">Cell projection</keyword>
<evidence type="ECO:0000256" key="4">
    <source>
        <dbReference type="ARBA" id="ARBA00023143"/>
    </source>
</evidence>
<dbReference type="Pfam" id="PF22692">
    <property type="entry name" value="LlgE_F_G_D1"/>
    <property type="match status" value="1"/>
</dbReference>
<evidence type="ECO:0000259" key="7">
    <source>
        <dbReference type="Pfam" id="PF06429"/>
    </source>
</evidence>
<keyword evidence="10" id="KW-0282">Flagellum</keyword>
<evidence type="ECO:0000313" key="10">
    <source>
        <dbReference type="EMBL" id="MCX2523103.1"/>
    </source>
</evidence>
<comment type="similarity">
    <text evidence="2 5">Belongs to the flagella basal body rod proteins family.</text>
</comment>
<dbReference type="PANTHER" id="PTHR30435:SF1">
    <property type="entry name" value="FLAGELLAR HOOK PROTEIN FLGE"/>
    <property type="match status" value="1"/>
</dbReference>
<evidence type="ECO:0000259" key="8">
    <source>
        <dbReference type="Pfam" id="PF07559"/>
    </source>
</evidence>
<sequence length="397" mass="41112">MSFSQGVSGLNAANSNLDVIGNNIANSATVGYKSSRAEFADIYAGAKAGLGVKVAAVTQSFGSGSIETTGRDLDLAINGEGFFRFNDGSQTTYSRNGQLTMTSTGFLANASGSFLTGYAAGQGTGGEPVALQVPTDALAAKATTQAEAVLNLDASSAGLAAANFESDDDRTYSYSNTMTSYDSQGTAHDIALYFAKDDTADNTWNVFASIDGADVDATTGQQQTLTFNNSGVLTTNTPLAFSFDLGTAVNNLDFELDFDGTTQFGSDFNLTTLDQDGYTSGALVGISIEENGTLTASYSNDQTQALGQLALANFRNMQGLESVGDNGWVETTASGQPLLGTAGSGQLGSLIAGATEGSNVDLSAQLVNMIVAQRNYQANAQTIKTQDQILQTLVTLR</sequence>
<dbReference type="NCBIfam" id="TIGR03506">
    <property type="entry name" value="FlgEFG_subfam"/>
    <property type="match status" value="1"/>
</dbReference>
<dbReference type="InterPro" id="IPR001444">
    <property type="entry name" value="Flag_bb_rod_N"/>
</dbReference>
<dbReference type="InterPro" id="IPR037925">
    <property type="entry name" value="FlgE/F/G-like"/>
</dbReference>
<feature type="domain" description="Flagellar hook protein FlgE/F/G-like D1" evidence="9">
    <location>
        <begin position="76"/>
        <end position="138"/>
    </location>
</feature>
<gene>
    <name evidence="10" type="primary">flgE</name>
    <name evidence="10" type="ORF">OQ287_02510</name>
</gene>
<dbReference type="AlphaFoldDB" id="A0AA42CWV4"/>
<dbReference type="InterPro" id="IPR019776">
    <property type="entry name" value="Flagellar_basal_body_rod_CS"/>
</dbReference>
<evidence type="ECO:0000313" key="11">
    <source>
        <dbReference type="Proteomes" id="UP001165678"/>
    </source>
</evidence>
<dbReference type="SUPFAM" id="SSF117143">
    <property type="entry name" value="Flagellar hook protein flgE"/>
    <property type="match status" value="1"/>
</dbReference>
<evidence type="ECO:0000259" key="9">
    <source>
        <dbReference type="Pfam" id="PF22692"/>
    </source>
</evidence>
<organism evidence="10 11">
    <name type="scientific">Larsenimonas rhizosphaerae</name>
    <dbReference type="NCBI Taxonomy" id="2944682"/>
    <lineage>
        <taxon>Bacteria</taxon>
        <taxon>Pseudomonadati</taxon>
        <taxon>Pseudomonadota</taxon>
        <taxon>Gammaproteobacteria</taxon>
        <taxon>Oceanospirillales</taxon>
        <taxon>Halomonadaceae</taxon>
        <taxon>Larsenimonas</taxon>
    </lineage>
</organism>
<dbReference type="Pfam" id="PF06429">
    <property type="entry name" value="Flg_bbr_C"/>
    <property type="match status" value="1"/>
</dbReference>
<dbReference type="Pfam" id="PF00460">
    <property type="entry name" value="Flg_bb_rod"/>
    <property type="match status" value="1"/>
</dbReference>
<evidence type="ECO:0000256" key="2">
    <source>
        <dbReference type="ARBA" id="ARBA00009677"/>
    </source>
</evidence>
<evidence type="ECO:0000256" key="1">
    <source>
        <dbReference type="ARBA" id="ARBA00004117"/>
    </source>
</evidence>
<dbReference type="GO" id="GO:0005829">
    <property type="term" value="C:cytosol"/>
    <property type="evidence" value="ECO:0007669"/>
    <property type="project" value="TreeGrafter"/>
</dbReference>
<dbReference type="InterPro" id="IPR053967">
    <property type="entry name" value="LlgE_F_G-like_D1"/>
</dbReference>
<comment type="subcellular location">
    <subcellularLocation>
        <location evidence="1 5">Bacterial flagellum basal body</location>
    </subcellularLocation>
</comment>
<dbReference type="NCBIfam" id="NF004238">
    <property type="entry name" value="PRK05682.1-1"/>
    <property type="match status" value="1"/>
</dbReference>
<keyword evidence="4 5" id="KW-0975">Bacterial flagellum</keyword>
<dbReference type="PROSITE" id="PS00588">
    <property type="entry name" value="FLAGELLA_BB_ROD"/>
    <property type="match status" value="1"/>
</dbReference>
<feature type="domain" description="Flagellar basal-body/hook protein C-terminal" evidence="7">
    <location>
        <begin position="352"/>
        <end position="396"/>
    </location>
</feature>
<feature type="domain" description="Flagellar hook protein FlgE D2" evidence="8">
    <location>
        <begin position="151"/>
        <end position="278"/>
    </location>
</feature>
<dbReference type="Pfam" id="PF07559">
    <property type="entry name" value="FlgE_D2"/>
    <property type="match status" value="1"/>
</dbReference>
<proteinExistence type="inferred from homology"/>
<comment type="caution">
    <text evidence="10">The sequence shown here is derived from an EMBL/GenBank/DDBJ whole genome shotgun (WGS) entry which is preliminary data.</text>
</comment>
<evidence type="ECO:0000259" key="6">
    <source>
        <dbReference type="Pfam" id="PF00460"/>
    </source>
</evidence>
<feature type="domain" description="Flagellar basal body rod protein N-terminal" evidence="6">
    <location>
        <begin position="6"/>
        <end position="33"/>
    </location>
</feature>
<name>A0AA42CWV4_9GAMM</name>
<keyword evidence="11" id="KW-1185">Reference proteome</keyword>
<reference evidence="10" key="1">
    <citation type="submission" date="2022-11" db="EMBL/GenBank/DDBJ databases">
        <title>Larsenimonas rhizosphaerae sp. nov., isolated from a tidal mudflat.</title>
        <authorList>
            <person name="Lee S.D."/>
            <person name="Kim I.S."/>
        </authorList>
    </citation>
    <scope>NUCLEOTIDE SEQUENCE</scope>
    <source>
        <strain evidence="10">GH2-1</strain>
    </source>
</reference>
<dbReference type="GO" id="GO:0009425">
    <property type="term" value="C:bacterial-type flagellum basal body"/>
    <property type="evidence" value="ECO:0007669"/>
    <property type="project" value="UniProtKB-SubCell"/>
</dbReference>
<dbReference type="PANTHER" id="PTHR30435">
    <property type="entry name" value="FLAGELLAR PROTEIN"/>
    <property type="match status" value="1"/>
</dbReference>
<evidence type="ECO:0000256" key="3">
    <source>
        <dbReference type="ARBA" id="ARBA00019015"/>
    </source>
</evidence>
<dbReference type="Gene3D" id="2.60.98.20">
    <property type="entry name" value="Flagellar hook protein FlgE"/>
    <property type="match status" value="1"/>
</dbReference>
<protein>
    <recommendedName>
        <fullName evidence="3 5">Flagellar hook protein FlgE</fullName>
    </recommendedName>
</protein>
<comment type="function">
    <text evidence="5">A flexible structure which links the flagellar filament to the drive apparatus in the basal body.</text>
</comment>
<dbReference type="Proteomes" id="UP001165678">
    <property type="component" value="Unassembled WGS sequence"/>
</dbReference>